<dbReference type="GO" id="GO:0003677">
    <property type="term" value="F:DNA binding"/>
    <property type="evidence" value="ECO:0007669"/>
    <property type="project" value="InterPro"/>
</dbReference>
<dbReference type="InterPro" id="IPR036515">
    <property type="entry name" value="Transposase_17_sf"/>
</dbReference>
<dbReference type="PANTHER" id="PTHR34322">
    <property type="entry name" value="TRANSPOSASE, Y1_TNP DOMAIN-CONTAINING"/>
    <property type="match status" value="1"/>
</dbReference>
<dbReference type="SUPFAM" id="SSF143422">
    <property type="entry name" value="Transposase IS200-like"/>
    <property type="match status" value="1"/>
</dbReference>
<accession>A0A0F8YRJ4</accession>
<dbReference type="InterPro" id="IPR002686">
    <property type="entry name" value="Transposase_17"/>
</dbReference>
<comment type="caution">
    <text evidence="3">The sequence shown here is derived from an EMBL/GenBank/DDBJ whole genome shotgun (WGS) entry which is preliminary data.</text>
</comment>
<gene>
    <name evidence="3" type="ORF">LCGC14_3122930</name>
</gene>
<evidence type="ECO:0000259" key="2">
    <source>
        <dbReference type="SMART" id="SM01321"/>
    </source>
</evidence>
<dbReference type="GO" id="GO:0006313">
    <property type="term" value="P:DNA transposition"/>
    <property type="evidence" value="ECO:0007669"/>
    <property type="project" value="InterPro"/>
</dbReference>
<organism evidence="3">
    <name type="scientific">marine sediment metagenome</name>
    <dbReference type="NCBI Taxonomy" id="412755"/>
    <lineage>
        <taxon>unclassified sequences</taxon>
        <taxon>metagenomes</taxon>
        <taxon>ecological metagenomes</taxon>
    </lineage>
</organism>
<feature type="domain" description="Transposase IS200-like" evidence="2">
    <location>
        <begin position="9"/>
        <end position="123"/>
    </location>
</feature>
<name>A0A0F8YRJ4_9ZZZZ</name>
<sequence>MARLARVVVPDAPHHVTQRGNRRMQTFFSDDDYQAYLDLLADWCDARGVRIWAYCLMPNHVHLILVPPSEDALCRAVGEAHRRYTRRINFRQGWRGHLWQGRFASFVMDDAYLIAATRYVERNPVRAKLVERAEDWPWSSAAGHVDGRRKGLAETDWLAEQIAGWTFTWREYLLEPEEAELAAAMRRHEHTGRPLGDAGFVKTVGKLLRRNLLPGKPGRPRKPKETPRRPRPKAKK</sequence>
<evidence type="ECO:0000313" key="3">
    <source>
        <dbReference type="EMBL" id="KKK50646.1"/>
    </source>
</evidence>
<dbReference type="Gene3D" id="3.30.70.1290">
    <property type="entry name" value="Transposase IS200-like"/>
    <property type="match status" value="1"/>
</dbReference>
<dbReference type="PANTHER" id="PTHR34322:SF2">
    <property type="entry name" value="TRANSPOSASE IS200-LIKE DOMAIN-CONTAINING PROTEIN"/>
    <property type="match status" value="1"/>
</dbReference>
<dbReference type="Pfam" id="PF01797">
    <property type="entry name" value="Y1_Tnp"/>
    <property type="match status" value="1"/>
</dbReference>
<evidence type="ECO:0000256" key="1">
    <source>
        <dbReference type="SAM" id="MobiDB-lite"/>
    </source>
</evidence>
<protein>
    <recommendedName>
        <fullName evidence="2">Transposase IS200-like domain-containing protein</fullName>
    </recommendedName>
</protein>
<proteinExistence type="predicted"/>
<dbReference type="GO" id="GO:0004803">
    <property type="term" value="F:transposase activity"/>
    <property type="evidence" value="ECO:0007669"/>
    <property type="project" value="InterPro"/>
</dbReference>
<dbReference type="SMART" id="SM01321">
    <property type="entry name" value="Y1_Tnp"/>
    <property type="match status" value="1"/>
</dbReference>
<dbReference type="EMBL" id="LAZR01067913">
    <property type="protein sequence ID" value="KKK50646.1"/>
    <property type="molecule type" value="Genomic_DNA"/>
</dbReference>
<dbReference type="AlphaFoldDB" id="A0A0F8YRJ4"/>
<feature type="region of interest" description="Disordered" evidence="1">
    <location>
        <begin position="209"/>
        <end position="236"/>
    </location>
</feature>
<reference evidence="3" key="1">
    <citation type="journal article" date="2015" name="Nature">
        <title>Complex archaea that bridge the gap between prokaryotes and eukaryotes.</title>
        <authorList>
            <person name="Spang A."/>
            <person name="Saw J.H."/>
            <person name="Jorgensen S.L."/>
            <person name="Zaremba-Niedzwiedzka K."/>
            <person name="Martijn J."/>
            <person name="Lind A.E."/>
            <person name="van Eijk R."/>
            <person name="Schleper C."/>
            <person name="Guy L."/>
            <person name="Ettema T.J."/>
        </authorList>
    </citation>
    <scope>NUCLEOTIDE SEQUENCE</scope>
</reference>